<evidence type="ECO:0000313" key="3">
    <source>
        <dbReference type="EMBL" id="XCH27894.1"/>
    </source>
</evidence>
<dbReference type="AlphaFoldDB" id="A0AAU8FV91"/>
<dbReference type="NCBIfam" id="NF033546">
    <property type="entry name" value="transpos_IS21"/>
    <property type="match status" value="1"/>
</dbReference>
<dbReference type="RefSeq" id="WP_353723132.1">
    <property type="nucleotide sequence ID" value="NZ_CP159289.1"/>
</dbReference>
<dbReference type="PROSITE" id="PS50994">
    <property type="entry name" value="INTEGRASE"/>
    <property type="match status" value="1"/>
</dbReference>
<dbReference type="GO" id="GO:0015074">
    <property type="term" value="P:DNA integration"/>
    <property type="evidence" value="ECO:0007669"/>
    <property type="project" value="InterPro"/>
</dbReference>
<sequence>MLKYYREGKSQRSICRELKISRKTVCRYLAGYDLAVKGDRSVDGSIGPYLVSAPVYNSKNRCKRRLSAAIQQAIDEMLLVNDDNKQAGLRKQLLKNSDILKELHQRGFSIGYTSVCNYIRSKRGIAHGQEAYIRQQYAPGGSCEFDWGEVKLWIGGVLSRLQLAVFTSSYGNYRYGRLYQRQDTLSFMESHVSFFRSLGHVYPELVYDNMRVAVAKFTGHHQKEPTMALLQLRGHYGFTHRFCNARRGNEKGHVERSVEYVRRKSFGFKTRFDDLESANEWLQMRLAELNAAVQQQSGKSAQQLLEEEKPYLPVSNTAMLCAEQIQLRADKYATVSYKTNRYSVPDHLVGKFVDVKVLSDGLHLYDQGQKIAQHARSYGKHEWIVRIDHYLETFKRKPGALAGSVALASSDQLKRLYQAYFRQTPRDFIELLCFCKQNQVSDALLASVVERLLTSGVGHPGAEQLMTLMGNKAQTCPSPASCSTGLAAQNQLLQISSLFN</sequence>
<dbReference type="InterPro" id="IPR001584">
    <property type="entry name" value="Integrase_cat-core"/>
</dbReference>
<gene>
    <name evidence="3" type="primary">istA</name>
    <name evidence="3" type="ORF">ABV298_03245</name>
</gene>
<protein>
    <submittedName>
        <fullName evidence="3">IS21 family transposase</fullName>
    </submittedName>
</protein>
<dbReference type="Gene3D" id="1.10.10.60">
    <property type="entry name" value="Homeodomain-like"/>
    <property type="match status" value="1"/>
</dbReference>
<dbReference type="EMBL" id="CP159289">
    <property type="protein sequence ID" value="XCH27894.1"/>
    <property type="molecule type" value="Genomic_DNA"/>
</dbReference>
<feature type="domain" description="Integrase catalytic" evidence="2">
    <location>
        <begin position="135"/>
        <end position="309"/>
    </location>
</feature>
<dbReference type="Pfam" id="PF22483">
    <property type="entry name" value="Mu-transpos_C_2"/>
    <property type="match status" value="1"/>
</dbReference>
<evidence type="ECO:0000259" key="2">
    <source>
        <dbReference type="PROSITE" id="PS50994"/>
    </source>
</evidence>
<dbReference type="Gene3D" id="3.30.420.10">
    <property type="entry name" value="Ribonuclease H-like superfamily/Ribonuclease H"/>
    <property type="match status" value="1"/>
</dbReference>
<dbReference type="PANTHER" id="PTHR35004:SF7">
    <property type="entry name" value="INTEGRASE PROTEIN"/>
    <property type="match status" value="1"/>
</dbReference>
<dbReference type="PANTHER" id="PTHR35004">
    <property type="entry name" value="TRANSPOSASE RV3428C-RELATED"/>
    <property type="match status" value="1"/>
</dbReference>
<dbReference type="InterPro" id="IPR012337">
    <property type="entry name" value="RNaseH-like_sf"/>
</dbReference>
<dbReference type="InterPro" id="IPR054353">
    <property type="entry name" value="IstA-like_C"/>
</dbReference>
<dbReference type="InterPro" id="IPR036397">
    <property type="entry name" value="RNaseH_sf"/>
</dbReference>
<organism evidence="3">
    <name type="scientific">Dyadobacter sp. 676</name>
    <dbReference type="NCBI Taxonomy" id="3088362"/>
    <lineage>
        <taxon>Bacteria</taxon>
        <taxon>Pseudomonadati</taxon>
        <taxon>Bacteroidota</taxon>
        <taxon>Cytophagia</taxon>
        <taxon>Cytophagales</taxon>
        <taxon>Spirosomataceae</taxon>
        <taxon>Dyadobacter</taxon>
    </lineage>
</organism>
<accession>A0AAU8FV91</accession>
<name>A0AAU8FV91_9BACT</name>
<dbReference type="GO" id="GO:0003676">
    <property type="term" value="F:nucleic acid binding"/>
    <property type="evidence" value="ECO:0007669"/>
    <property type="project" value="InterPro"/>
</dbReference>
<evidence type="ECO:0000256" key="1">
    <source>
        <dbReference type="ARBA" id="ARBA00009277"/>
    </source>
</evidence>
<comment type="similarity">
    <text evidence="1">Belongs to the transposase IS21/IS408/IS1162 family.</text>
</comment>
<dbReference type="SUPFAM" id="SSF53098">
    <property type="entry name" value="Ribonuclease H-like"/>
    <property type="match status" value="1"/>
</dbReference>
<proteinExistence type="inferred from homology"/>
<reference evidence="3" key="1">
    <citation type="submission" date="2024-06" db="EMBL/GenBank/DDBJ databases">
        <title>Sequencing and assembly of the genome of Dyadobacter sp. strain 676, a symbiont of Cyamopsis tetragonoloba.</title>
        <authorList>
            <person name="Guro P."/>
            <person name="Sazanova A."/>
            <person name="Kuznetsova I."/>
            <person name="Belimov A."/>
            <person name="Safronova V."/>
        </authorList>
    </citation>
    <scope>NUCLEOTIDE SEQUENCE</scope>
    <source>
        <strain evidence="3">676</strain>
    </source>
</reference>